<dbReference type="EMBL" id="CP106738">
    <property type="protein sequence ID" value="UXX84699.1"/>
    <property type="molecule type" value="Genomic_DNA"/>
</dbReference>
<keyword evidence="2" id="KW-0418">Kinase</keyword>
<reference evidence="4" key="1">
    <citation type="submission" date="2022-10" db="EMBL/GenBank/DDBJ databases">
        <title>Roseovarius pelagicus sp. nov., isolated from Arctic seawater.</title>
        <authorList>
            <person name="Hong Y.W."/>
            <person name="Hwang C.Y."/>
        </authorList>
    </citation>
    <scope>NUCLEOTIDE SEQUENCE</scope>
    <source>
        <strain evidence="4">HL-MP18</strain>
    </source>
</reference>
<dbReference type="Gene3D" id="3.30.420.40">
    <property type="match status" value="1"/>
</dbReference>
<dbReference type="Gene3D" id="3.40.367.20">
    <property type="match status" value="1"/>
</dbReference>
<dbReference type="InterPro" id="IPR003836">
    <property type="entry name" value="Glucokinase"/>
</dbReference>
<dbReference type="Proteomes" id="UP001064087">
    <property type="component" value="Chromosome"/>
</dbReference>
<proteinExistence type="inferred from homology"/>
<dbReference type="Pfam" id="PF02685">
    <property type="entry name" value="Glucokinase"/>
    <property type="match status" value="1"/>
</dbReference>
<dbReference type="CDD" id="cd24008">
    <property type="entry name" value="ASKHA_NBD_GLK"/>
    <property type="match status" value="1"/>
</dbReference>
<evidence type="ECO:0000256" key="3">
    <source>
        <dbReference type="RuleBase" id="RU004046"/>
    </source>
</evidence>
<gene>
    <name evidence="4" type="ORF">N7U68_08715</name>
</gene>
<comment type="similarity">
    <text evidence="3">Belongs to the bacterial glucokinase family.</text>
</comment>
<evidence type="ECO:0000256" key="1">
    <source>
        <dbReference type="ARBA" id="ARBA00022679"/>
    </source>
</evidence>
<keyword evidence="5" id="KW-1185">Reference proteome</keyword>
<dbReference type="InterPro" id="IPR050201">
    <property type="entry name" value="Bacterial_glucokinase"/>
</dbReference>
<keyword evidence="1" id="KW-0808">Transferase</keyword>
<dbReference type="PANTHER" id="PTHR47690:SF1">
    <property type="entry name" value="GLUCOKINASE"/>
    <property type="match status" value="1"/>
</dbReference>
<protein>
    <submittedName>
        <fullName evidence="4">Glucokinase</fullName>
    </submittedName>
</protein>
<dbReference type="SUPFAM" id="SSF53067">
    <property type="entry name" value="Actin-like ATPase domain"/>
    <property type="match status" value="1"/>
</dbReference>
<dbReference type="PANTHER" id="PTHR47690">
    <property type="entry name" value="GLUCOKINASE"/>
    <property type="match status" value="1"/>
</dbReference>
<dbReference type="InterPro" id="IPR043129">
    <property type="entry name" value="ATPase_NBD"/>
</dbReference>
<sequence length="310" mass="32314">MTETWLLADVGASNTRFGLTRNGTLLASTVRSYRNALADDFTALAKTYLSEQNAGPIAALCAGVAGPVQDGTAQLTNLDWHLVSADLSRSLGIEQIHLLNDLQAQGHALDDLCDDDVECLIAGRAATPDTTRLVLGLGTGCNIAAVHRRGDALFVPPSETGHTRLPFLPDLPGPVSRVLGWHGAHLPIEAALCGRGLLQIASACGSDASTTDSVVARGVHAGPEAEALHHYMQLLGTITGDIALAHLPMGGIYLIGGLARAIAPFVASSAFCDAFLDKGPYRHIVEAIPVHIVSDDSAALLGCARVLRGT</sequence>
<evidence type="ECO:0000256" key="2">
    <source>
        <dbReference type="ARBA" id="ARBA00022777"/>
    </source>
</evidence>
<organism evidence="4 5">
    <name type="scientific">Roseovarius pelagicus</name>
    <dbReference type="NCBI Taxonomy" id="2980108"/>
    <lineage>
        <taxon>Bacteria</taxon>
        <taxon>Pseudomonadati</taxon>
        <taxon>Pseudomonadota</taxon>
        <taxon>Alphaproteobacteria</taxon>
        <taxon>Rhodobacterales</taxon>
        <taxon>Roseobacteraceae</taxon>
        <taxon>Roseovarius</taxon>
    </lineage>
</organism>
<dbReference type="RefSeq" id="WP_263048858.1">
    <property type="nucleotide sequence ID" value="NZ_CP106738.1"/>
</dbReference>
<evidence type="ECO:0000313" key="5">
    <source>
        <dbReference type="Proteomes" id="UP001064087"/>
    </source>
</evidence>
<accession>A0ABY6DFS4</accession>
<evidence type="ECO:0000313" key="4">
    <source>
        <dbReference type="EMBL" id="UXX84699.1"/>
    </source>
</evidence>
<name>A0ABY6DFS4_9RHOB</name>